<keyword evidence="2" id="KW-0227">DNA damage</keyword>
<keyword evidence="6" id="KW-0804">Transcription</keyword>
<dbReference type="GO" id="GO:0006310">
    <property type="term" value="P:DNA recombination"/>
    <property type="evidence" value="ECO:0007669"/>
    <property type="project" value="UniProtKB-KW"/>
</dbReference>
<evidence type="ECO:0000313" key="14">
    <source>
        <dbReference type="Proteomes" id="UP000288716"/>
    </source>
</evidence>
<feature type="compositionally biased region" description="Basic and acidic residues" evidence="11">
    <location>
        <begin position="123"/>
        <end position="142"/>
    </location>
</feature>
<accession>A0A443SD46</accession>
<dbReference type="Proteomes" id="UP000288716">
    <property type="component" value="Unassembled WGS sequence"/>
</dbReference>
<dbReference type="Pfam" id="PF22732">
    <property type="entry name" value="MSL3_chromo-like"/>
    <property type="match status" value="1"/>
</dbReference>
<name>A0A443SD46_9ACAR</name>
<dbReference type="PROSITE" id="PS51640">
    <property type="entry name" value="MRG"/>
    <property type="match status" value="1"/>
</dbReference>
<dbReference type="InterPro" id="IPR000953">
    <property type="entry name" value="Chromo/chromo_shadow_dom"/>
</dbReference>
<evidence type="ECO:0000259" key="12">
    <source>
        <dbReference type="SMART" id="SM00298"/>
    </source>
</evidence>
<evidence type="ECO:0000256" key="10">
    <source>
        <dbReference type="ARBA" id="ARBA00071326"/>
    </source>
</evidence>
<dbReference type="AlphaFoldDB" id="A0A443SD46"/>
<dbReference type="PANTHER" id="PTHR10880">
    <property type="entry name" value="MORTALITY FACTOR 4-LIKE PROTEIN"/>
    <property type="match status" value="1"/>
</dbReference>
<dbReference type="CDD" id="cd18983">
    <property type="entry name" value="CBD_MSL3_like"/>
    <property type="match status" value="1"/>
</dbReference>
<dbReference type="GO" id="GO:0006281">
    <property type="term" value="P:DNA repair"/>
    <property type="evidence" value="ECO:0007669"/>
    <property type="project" value="UniProtKB-KW"/>
</dbReference>
<organism evidence="13 14">
    <name type="scientific">Leptotrombidium deliense</name>
    <dbReference type="NCBI Taxonomy" id="299467"/>
    <lineage>
        <taxon>Eukaryota</taxon>
        <taxon>Metazoa</taxon>
        <taxon>Ecdysozoa</taxon>
        <taxon>Arthropoda</taxon>
        <taxon>Chelicerata</taxon>
        <taxon>Arachnida</taxon>
        <taxon>Acari</taxon>
        <taxon>Acariformes</taxon>
        <taxon>Trombidiformes</taxon>
        <taxon>Prostigmata</taxon>
        <taxon>Anystina</taxon>
        <taxon>Parasitengona</taxon>
        <taxon>Trombiculoidea</taxon>
        <taxon>Trombiculidae</taxon>
        <taxon>Leptotrombidium</taxon>
    </lineage>
</organism>
<comment type="subcellular location">
    <subcellularLocation>
        <location evidence="1">Nucleus</location>
    </subcellularLocation>
</comment>
<dbReference type="SUPFAM" id="SSF54160">
    <property type="entry name" value="Chromo domain-like"/>
    <property type="match status" value="1"/>
</dbReference>
<sequence length="326" mass="37382">MAPKYRFQENERVLCFHGPLLYEAKCIKIQVKDKAVKYFVHYQGWNKSWDEWVPEGRVLKYNEANVQKQKELQDAQNSAKSKGKSSKKKAPGIEKEKDSPAPSNGQEKSVKAKTGATVTPSAEAKEGAKEDPSKKKRMRVDPHVETEEAFASRVEIQIKIPDDLKMRLVDDWDFITRQKKLVQLPSRITVDQILEEYVKQKKSSKSLAASKESAIIEVTNGIKEYFNVMLGSQLLYKFERPQHQGIIAEHGDDVQMSSIYGATHLLRLFVKLGSMLIYTSLDEKNVQLLLNHIHDFLRFLARNSTTYFSMNDFVVASPEHCRKAFQ</sequence>
<keyword evidence="14" id="KW-1185">Reference proteome</keyword>
<reference evidence="13 14" key="1">
    <citation type="journal article" date="2018" name="Gigascience">
        <title>Genomes of trombidid mites reveal novel predicted allergens and laterally-transferred genes associated with secondary metabolism.</title>
        <authorList>
            <person name="Dong X."/>
            <person name="Chaisiri K."/>
            <person name="Xia D."/>
            <person name="Armstrong S.D."/>
            <person name="Fang Y."/>
            <person name="Donnelly M.J."/>
            <person name="Kadowaki T."/>
            <person name="McGarry J.W."/>
            <person name="Darby A.C."/>
            <person name="Makepeace B.L."/>
        </authorList>
    </citation>
    <scope>NUCLEOTIDE SEQUENCE [LARGE SCALE GENOMIC DNA]</scope>
    <source>
        <strain evidence="13">UoL-UT</strain>
    </source>
</reference>
<evidence type="ECO:0000256" key="2">
    <source>
        <dbReference type="ARBA" id="ARBA00022763"/>
    </source>
</evidence>
<evidence type="ECO:0000256" key="3">
    <source>
        <dbReference type="ARBA" id="ARBA00022853"/>
    </source>
</evidence>
<dbReference type="InterPro" id="IPR053820">
    <property type="entry name" value="MSL3_chromo-like"/>
</dbReference>
<keyword evidence="8" id="KW-0234">DNA repair</keyword>
<proteinExistence type="predicted"/>
<feature type="region of interest" description="Disordered" evidence="11">
    <location>
        <begin position="69"/>
        <end position="142"/>
    </location>
</feature>
<keyword evidence="7" id="KW-0233">DNA recombination</keyword>
<dbReference type="VEuPathDB" id="VectorBase:LDEU006582"/>
<dbReference type="Pfam" id="PF05712">
    <property type="entry name" value="MRG"/>
    <property type="match status" value="1"/>
</dbReference>
<evidence type="ECO:0000256" key="4">
    <source>
        <dbReference type="ARBA" id="ARBA00022990"/>
    </source>
</evidence>
<comment type="caution">
    <text evidence="13">The sequence shown here is derived from an EMBL/GenBank/DDBJ whole genome shotgun (WGS) entry which is preliminary data.</text>
</comment>
<evidence type="ECO:0000256" key="6">
    <source>
        <dbReference type="ARBA" id="ARBA00023163"/>
    </source>
</evidence>
<keyword evidence="4" id="KW-0007">Acetylation</keyword>
<keyword evidence="3" id="KW-0156">Chromatin regulator</keyword>
<dbReference type="OrthoDB" id="124855at2759"/>
<dbReference type="PANTHER" id="PTHR10880:SF48">
    <property type="entry name" value="MORTALITY FACTOR 4 LIKE 2"/>
    <property type="match status" value="1"/>
</dbReference>
<keyword evidence="9" id="KW-0539">Nucleus</keyword>
<evidence type="ECO:0000256" key="1">
    <source>
        <dbReference type="ARBA" id="ARBA00004123"/>
    </source>
</evidence>
<dbReference type="FunFam" id="1.10.274.30:FF:000001">
    <property type="entry name" value="Mortality factor 4-like protein 1"/>
    <property type="match status" value="1"/>
</dbReference>
<keyword evidence="5" id="KW-0805">Transcription regulation</keyword>
<feature type="compositionally biased region" description="Basic residues" evidence="11">
    <location>
        <begin position="81"/>
        <end position="90"/>
    </location>
</feature>
<evidence type="ECO:0000313" key="13">
    <source>
        <dbReference type="EMBL" id="RWS25459.1"/>
    </source>
</evidence>
<gene>
    <name evidence="13" type="ORF">B4U80_05566</name>
</gene>
<dbReference type="Gene3D" id="2.30.30.140">
    <property type="match status" value="1"/>
</dbReference>
<dbReference type="STRING" id="299467.A0A443SD46"/>
<dbReference type="GO" id="GO:0006325">
    <property type="term" value="P:chromatin organization"/>
    <property type="evidence" value="ECO:0007669"/>
    <property type="project" value="UniProtKB-KW"/>
</dbReference>
<dbReference type="SMART" id="SM00298">
    <property type="entry name" value="CHROMO"/>
    <property type="match status" value="1"/>
</dbReference>
<dbReference type="InterPro" id="IPR038217">
    <property type="entry name" value="MRG_C_sf"/>
</dbReference>
<dbReference type="GO" id="GO:0006355">
    <property type="term" value="P:regulation of DNA-templated transcription"/>
    <property type="evidence" value="ECO:0007669"/>
    <property type="project" value="InterPro"/>
</dbReference>
<evidence type="ECO:0000256" key="7">
    <source>
        <dbReference type="ARBA" id="ARBA00023172"/>
    </source>
</evidence>
<evidence type="ECO:0000256" key="11">
    <source>
        <dbReference type="SAM" id="MobiDB-lite"/>
    </source>
</evidence>
<evidence type="ECO:0000256" key="9">
    <source>
        <dbReference type="ARBA" id="ARBA00023242"/>
    </source>
</evidence>
<protein>
    <recommendedName>
        <fullName evidence="10">Mortality factor 4-like protein 1</fullName>
    </recommendedName>
</protein>
<dbReference type="InterPro" id="IPR016197">
    <property type="entry name" value="Chromo-like_dom_sf"/>
</dbReference>
<evidence type="ECO:0000256" key="5">
    <source>
        <dbReference type="ARBA" id="ARBA00023015"/>
    </source>
</evidence>
<dbReference type="PIRSF" id="PIRSF038133">
    <property type="entry name" value="HAT_Nua4_EAF3/MRG15"/>
    <property type="match status" value="1"/>
</dbReference>
<feature type="domain" description="Chromo" evidence="12">
    <location>
        <begin position="21"/>
        <end position="74"/>
    </location>
</feature>
<dbReference type="GO" id="GO:0035267">
    <property type="term" value="C:NuA4 histone acetyltransferase complex"/>
    <property type="evidence" value="ECO:0007669"/>
    <property type="project" value="TreeGrafter"/>
</dbReference>
<evidence type="ECO:0000256" key="8">
    <source>
        <dbReference type="ARBA" id="ARBA00023204"/>
    </source>
</evidence>
<dbReference type="EMBL" id="NCKV01003691">
    <property type="protein sequence ID" value="RWS25459.1"/>
    <property type="molecule type" value="Genomic_DNA"/>
</dbReference>
<dbReference type="Gene3D" id="1.10.274.30">
    <property type="entry name" value="MRG domain"/>
    <property type="match status" value="1"/>
</dbReference>
<dbReference type="InterPro" id="IPR026541">
    <property type="entry name" value="MRG_dom"/>
</dbReference>
<dbReference type="GO" id="GO:0005634">
    <property type="term" value="C:nucleus"/>
    <property type="evidence" value="ECO:0007669"/>
    <property type="project" value="UniProtKB-SubCell"/>
</dbReference>
<dbReference type="FunFam" id="2.30.30.140:FF:000024">
    <property type="entry name" value="Mortality factor 4-like protein 1"/>
    <property type="match status" value="1"/>
</dbReference>
<dbReference type="InterPro" id="IPR008676">
    <property type="entry name" value="MRG"/>
</dbReference>